<dbReference type="EMBL" id="FWFG01000025">
    <property type="protein sequence ID" value="SLM88956.1"/>
    <property type="molecule type" value="Genomic_DNA"/>
</dbReference>
<keyword evidence="2" id="KW-1185">Reference proteome</keyword>
<proteinExistence type="predicted"/>
<organism evidence="1 2">
    <name type="scientific">Brachybacterium nesterenkovii</name>
    <dbReference type="NCBI Taxonomy" id="47847"/>
    <lineage>
        <taxon>Bacteria</taxon>
        <taxon>Bacillati</taxon>
        <taxon>Actinomycetota</taxon>
        <taxon>Actinomycetes</taxon>
        <taxon>Micrococcales</taxon>
        <taxon>Dermabacteraceae</taxon>
        <taxon>Brachybacterium</taxon>
    </lineage>
</organism>
<reference evidence="1 2" key="1">
    <citation type="submission" date="2017-02" db="EMBL/GenBank/DDBJ databases">
        <authorList>
            <person name="Peterson S.W."/>
        </authorList>
    </citation>
    <scope>NUCLEOTIDE SEQUENCE [LARGE SCALE GENOMIC DNA]</scope>
    <source>
        <strain evidence="1 2">CIP104813</strain>
    </source>
</reference>
<dbReference type="Proteomes" id="UP000195981">
    <property type="component" value="Unassembled WGS sequence"/>
</dbReference>
<gene>
    <name evidence="1" type="ORF">FM110_02710</name>
</gene>
<dbReference type="AlphaFoldDB" id="A0A1X6WUW0"/>
<evidence type="ECO:0000313" key="2">
    <source>
        <dbReference type="Proteomes" id="UP000195981"/>
    </source>
</evidence>
<protein>
    <submittedName>
        <fullName evidence="1">Uncharacterized protein</fullName>
    </submittedName>
</protein>
<name>A0A1X6WUW0_9MICO</name>
<accession>A0A1X6WUW0</accession>
<evidence type="ECO:0000313" key="1">
    <source>
        <dbReference type="EMBL" id="SLM88956.1"/>
    </source>
</evidence>
<sequence>MAAPSTSWGTIGDQGFDSTTGTHTYLWTFSGDIPAYGTGDNEADMWLHWQDGLDPFNPRLTDEVRVTPLTSNTTLPPTLASIALASGQARLCQGYYDAKVAQFNQVAKPITFSADGSTNSGSADRYGDQTVALDELVRSSVIGDFRPAGAGDGIY</sequence>